<dbReference type="RefSeq" id="XP_026494418.2">
    <property type="nucleotide sequence ID" value="XM_026638633.2"/>
</dbReference>
<name>A0A8B8IBF9_VANTA</name>
<dbReference type="AlphaFoldDB" id="A0A8B8IBF9"/>
<evidence type="ECO:0000313" key="3">
    <source>
        <dbReference type="RefSeq" id="XP_026494418.2"/>
    </source>
</evidence>
<organism evidence="2 3">
    <name type="scientific">Vanessa tameamea</name>
    <name type="common">Kamehameha butterfly</name>
    <dbReference type="NCBI Taxonomy" id="334116"/>
    <lineage>
        <taxon>Eukaryota</taxon>
        <taxon>Metazoa</taxon>
        <taxon>Ecdysozoa</taxon>
        <taxon>Arthropoda</taxon>
        <taxon>Hexapoda</taxon>
        <taxon>Insecta</taxon>
        <taxon>Pterygota</taxon>
        <taxon>Neoptera</taxon>
        <taxon>Endopterygota</taxon>
        <taxon>Lepidoptera</taxon>
        <taxon>Glossata</taxon>
        <taxon>Ditrysia</taxon>
        <taxon>Papilionoidea</taxon>
        <taxon>Nymphalidae</taxon>
        <taxon>Nymphalinae</taxon>
        <taxon>Vanessa</taxon>
    </lineage>
</organism>
<dbReference type="OMA" id="MTLHRGY"/>
<accession>A0A8B8IBF9</accession>
<reference evidence="3" key="1">
    <citation type="submission" date="2025-08" db="UniProtKB">
        <authorList>
            <consortium name="RefSeq"/>
        </authorList>
    </citation>
    <scope>IDENTIFICATION</scope>
    <source>
        <tissue evidence="3">Whole body</tissue>
    </source>
</reference>
<sequence length="371" mass="44165">MQHIRESSKYFRLLFHVQKLVQYSLTLNYATTIDSFDLFANEPFPKQKSKDRPHFKYDCSLRYFMGIEGSKTVDVKKMTIEEIENDLRDLQSKNKDKQLIEIMKDCLNMRKLLHDNLLKQLFRHYSLTGKLDVVEFLQIYCRTLNPDLYKRNGEFLHYVAKAQCMKGNSDKGLSVLKQAYTKYEGLRNFYRIIFRELIYDSVQNRSEASNVIFRKYVLEFSDTWNDNYPLICFWHICWSSSWFSDQMASENLLESSKVLQDIVKEKATILSINILREYNEDAVIRLLQSLLKYKMMDEYANVLQILFSYKLRNRDLRGCTEIIRNCQTLGISLPSNQQGRYIKMLINTNQIQDKPDDKSRRPESKNFTLKF</sequence>
<proteinExistence type="predicted"/>
<evidence type="ECO:0000313" key="2">
    <source>
        <dbReference type="Proteomes" id="UP001652626"/>
    </source>
</evidence>
<protein>
    <submittedName>
        <fullName evidence="3">Uncharacterized protein LOC113399482</fullName>
    </submittedName>
</protein>
<feature type="coiled-coil region" evidence="1">
    <location>
        <begin position="73"/>
        <end position="100"/>
    </location>
</feature>
<gene>
    <name evidence="3" type="primary">LOC113399482</name>
</gene>
<keyword evidence="1" id="KW-0175">Coiled coil</keyword>
<dbReference type="GeneID" id="113399482"/>
<dbReference type="OrthoDB" id="6763801at2759"/>
<evidence type="ECO:0000256" key="1">
    <source>
        <dbReference type="SAM" id="Coils"/>
    </source>
</evidence>
<dbReference type="Proteomes" id="UP001652626">
    <property type="component" value="Chromosome 18"/>
</dbReference>
<keyword evidence="2" id="KW-1185">Reference proteome</keyword>